<gene>
    <name evidence="2" type="primary">irtA2</name>
    <name evidence="2" type="ORF">CPELA_09380</name>
</gene>
<protein>
    <submittedName>
        <fullName evidence="2">Iron import ATP-binding/permease protein IrtA</fullName>
        <ecNumber evidence="2">3.6.3.-</ecNumber>
    </submittedName>
</protein>
<dbReference type="GO" id="GO:0005524">
    <property type="term" value="F:ATP binding"/>
    <property type="evidence" value="ECO:0007669"/>
    <property type="project" value="UniProtKB-KW"/>
</dbReference>
<dbReference type="PROSITE" id="PS51384">
    <property type="entry name" value="FAD_FR"/>
    <property type="match status" value="1"/>
</dbReference>
<dbReference type="Proteomes" id="UP000288929">
    <property type="component" value="Chromosome"/>
</dbReference>
<dbReference type="OrthoDB" id="3291337at2"/>
<dbReference type="InterPro" id="IPR017938">
    <property type="entry name" value="Riboflavin_synthase-like_b-brl"/>
</dbReference>
<keyword evidence="3" id="KW-1185">Reference proteome</keyword>
<dbReference type="PANTHER" id="PTHR30157:SF0">
    <property type="entry name" value="NADPH-DEPENDENT FERRIC-CHELATE REDUCTASE"/>
    <property type="match status" value="1"/>
</dbReference>
<evidence type="ECO:0000313" key="2">
    <source>
        <dbReference type="EMBL" id="QAU53131.1"/>
    </source>
</evidence>
<dbReference type="InterPro" id="IPR007037">
    <property type="entry name" value="SIP_rossman_dom"/>
</dbReference>
<dbReference type="AlphaFoldDB" id="A0A410WB03"/>
<keyword evidence="2" id="KW-0378">Hydrolase</keyword>
<evidence type="ECO:0000259" key="1">
    <source>
        <dbReference type="PROSITE" id="PS51384"/>
    </source>
</evidence>
<reference evidence="2 3" key="1">
    <citation type="submission" date="2019-01" db="EMBL/GenBank/DDBJ databases">
        <authorList>
            <person name="Ruckert C."/>
            <person name="Busche T."/>
            <person name="Kalinowski J."/>
        </authorList>
    </citation>
    <scope>NUCLEOTIDE SEQUENCE [LARGE SCALE GENOMIC DNA]</scope>
    <source>
        <strain evidence="2 3">136/3</strain>
    </source>
</reference>
<dbReference type="KEGG" id="cpeg:CPELA_09380"/>
<dbReference type="Gene3D" id="2.40.30.10">
    <property type="entry name" value="Translation factors"/>
    <property type="match status" value="1"/>
</dbReference>
<keyword evidence="2" id="KW-0547">Nucleotide-binding</keyword>
<name>A0A410WB03_9CORY</name>
<dbReference type="Pfam" id="PF04954">
    <property type="entry name" value="SIP"/>
    <property type="match status" value="1"/>
</dbReference>
<keyword evidence="2" id="KW-0067">ATP-binding</keyword>
<dbReference type="GO" id="GO:0016787">
    <property type="term" value="F:hydrolase activity"/>
    <property type="evidence" value="ECO:0007669"/>
    <property type="project" value="UniProtKB-KW"/>
</dbReference>
<organism evidence="2 3">
    <name type="scientific">Corynebacterium pelargi</name>
    <dbReference type="NCBI Taxonomy" id="1471400"/>
    <lineage>
        <taxon>Bacteria</taxon>
        <taxon>Bacillati</taxon>
        <taxon>Actinomycetota</taxon>
        <taxon>Actinomycetes</taxon>
        <taxon>Mycobacteriales</taxon>
        <taxon>Corynebacteriaceae</taxon>
        <taxon>Corynebacterium</taxon>
    </lineage>
</organism>
<evidence type="ECO:0000313" key="3">
    <source>
        <dbReference type="Proteomes" id="UP000288929"/>
    </source>
</evidence>
<dbReference type="GO" id="GO:0016491">
    <property type="term" value="F:oxidoreductase activity"/>
    <property type="evidence" value="ECO:0007669"/>
    <property type="project" value="InterPro"/>
</dbReference>
<dbReference type="InterPro" id="IPR039374">
    <property type="entry name" value="SIP_fam"/>
</dbReference>
<feature type="domain" description="FAD-binding FR-type" evidence="1">
    <location>
        <begin position="55"/>
        <end position="191"/>
    </location>
</feature>
<dbReference type="EMBL" id="CP035299">
    <property type="protein sequence ID" value="QAU53131.1"/>
    <property type="molecule type" value="Genomic_DNA"/>
</dbReference>
<dbReference type="CDD" id="cd06193">
    <property type="entry name" value="siderophore_interacting"/>
    <property type="match status" value="1"/>
</dbReference>
<dbReference type="InterPro" id="IPR017927">
    <property type="entry name" value="FAD-bd_FR_type"/>
</dbReference>
<dbReference type="InterPro" id="IPR013113">
    <property type="entry name" value="SIP_FAD-bd"/>
</dbReference>
<dbReference type="Gene3D" id="3.40.50.80">
    <property type="entry name" value="Nucleotide-binding domain of ferredoxin-NADP reductase (FNR) module"/>
    <property type="match status" value="1"/>
</dbReference>
<dbReference type="EC" id="3.6.3.-" evidence="2"/>
<dbReference type="SUPFAM" id="SSF63380">
    <property type="entry name" value="Riboflavin synthase domain-like"/>
    <property type="match status" value="1"/>
</dbReference>
<accession>A0A410WB03</accession>
<dbReference type="Pfam" id="PF08021">
    <property type="entry name" value="FAD_binding_9"/>
    <property type="match status" value="1"/>
</dbReference>
<dbReference type="PANTHER" id="PTHR30157">
    <property type="entry name" value="FERRIC REDUCTASE, NADPH-DEPENDENT"/>
    <property type="match status" value="1"/>
</dbReference>
<dbReference type="InterPro" id="IPR039261">
    <property type="entry name" value="FNR_nucleotide-bd"/>
</dbReference>
<dbReference type="RefSeq" id="WP_128890480.1">
    <property type="nucleotide sequence ID" value="NZ_BMCX01000002.1"/>
</dbReference>
<proteinExistence type="predicted"/>
<sequence>MNTSSSGRLGVVAGVKQKLSKLSGALSEATYLPMVGLMRMGYRRFMAIPDAPLRMHTFEATVVGVKSIAPQLRRVVLRAPQFADFQPSAPDEYVALILPQPGRDLVLPEEDVKNIRSAVGQLPEEQRPDLRWYTIRAYDNAAQTVTIDLVVHGAEGDHDENEMGPGARWALQATEGQTIGIHTMTSNYQYTDGTQLLVADAASHPALLNILESLTDEHLARTHVVVVGSTDEQFEPTPLQISSDSRSSTFDGHPLASYHRLTLPQDQQAAMCLDALDRIASQHGTPKLTYAWVCAEASIVKAVRRHLVSEWDVAKNLILFSGYWRVGKARG</sequence>